<reference evidence="10" key="1">
    <citation type="journal article" date="2019" name="Int. J. Syst. Evol. Microbiol.">
        <title>The Global Catalogue of Microorganisms (GCM) 10K type strain sequencing project: providing services to taxonomists for standard genome sequencing and annotation.</title>
        <authorList>
            <consortium name="The Broad Institute Genomics Platform"/>
            <consortium name="The Broad Institute Genome Sequencing Center for Infectious Disease"/>
            <person name="Wu L."/>
            <person name="Ma J."/>
        </authorList>
    </citation>
    <scope>NUCLEOTIDE SEQUENCE [LARGE SCALE GENOMIC DNA]</scope>
    <source>
        <strain evidence="10">CCM 8875</strain>
    </source>
</reference>
<dbReference type="Pfam" id="PF04085">
    <property type="entry name" value="MreC"/>
    <property type="match status" value="1"/>
</dbReference>
<dbReference type="NCBIfam" id="NF010533">
    <property type="entry name" value="PRK13922.9-5"/>
    <property type="match status" value="1"/>
</dbReference>
<accession>A0ABW4DW80</accession>
<dbReference type="InterPro" id="IPR007221">
    <property type="entry name" value="MreC"/>
</dbReference>
<dbReference type="Gene3D" id="2.40.10.350">
    <property type="entry name" value="Rod shape-determining protein MreC, domain 2"/>
    <property type="match status" value="1"/>
</dbReference>
<comment type="similarity">
    <text evidence="1">Belongs to the MreC family.</text>
</comment>
<keyword evidence="3" id="KW-0133">Cell shape</keyword>
<dbReference type="InterPro" id="IPR042175">
    <property type="entry name" value="Cell/Rod_MreC_2"/>
</dbReference>
<evidence type="ECO:0000256" key="5">
    <source>
        <dbReference type="SAM" id="Coils"/>
    </source>
</evidence>
<dbReference type="RefSeq" id="WP_131575347.1">
    <property type="nucleotide sequence ID" value="NZ_CBCSAJ010000005.1"/>
</dbReference>
<dbReference type="PANTHER" id="PTHR34138">
    <property type="entry name" value="CELL SHAPE-DETERMINING PROTEIN MREC"/>
    <property type="match status" value="1"/>
</dbReference>
<evidence type="ECO:0000313" key="10">
    <source>
        <dbReference type="Proteomes" id="UP001597302"/>
    </source>
</evidence>
<keyword evidence="10" id="KW-1185">Reference proteome</keyword>
<keyword evidence="7" id="KW-1133">Transmembrane helix</keyword>
<keyword evidence="5" id="KW-0175">Coiled coil</keyword>
<evidence type="ECO:0000259" key="8">
    <source>
        <dbReference type="Pfam" id="PF04085"/>
    </source>
</evidence>
<keyword evidence="7" id="KW-0472">Membrane</keyword>
<feature type="coiled-coil region" evidence="5">
    <location>
        <begin position="83"/>
        <end position="110"/>
    </location>
</feature>
<dbReference type="Proteomes" id="UP001597302">
    <property type="component" value="Unassembled WGS sequence"/>
</dbReference>
<evidence type="ECO:0000256" key="1">
    <source>
        <dbReference type="ARBA" id="ARBA00009369"/>
    </source>
</evidence>
<proteinExistence type="inferred from homology"/>
<sequence>MAQKGPDFATPVRRVLIAVLALLLLGLFLFWRIDSPRAEQMRTAMIDRIVPRFEWALVPATRLTQMVAGFQSYARLYEQNQELRRELQRMSAWKEAAVQLEQENSKLLAQNNVRIDPALTSVTGVVMVDSGSAFRQSVLLNVGAQDGIVEGWATMDGLGLVGRISGVGQRTSRVVLMTDPSSRLPVTVQPTGERALLTGDNTPLPLLDFVEQGDNVRPGDRVVSSGDGGVFPPGLLVGQVAQGSDGRLRLRMAADYERLEFLRVLRSHPAEDVVDSQAVIRGGRAGFIGPQLPQSPVDAARATDPLNPGTAP</sequence>
<feature type="transmembrane region" description="Helical" evidence="7">
    <location>
        <begin position="15"/>
        <end position="33"/>
    </location>
</feature>
<dbReference type="PANTHER" id="PTHR34138:SF1">
    <property type="entry name" value="CELL SHAPE-DETERMINING PROTEIN MREC"/>
    <property type="match status" value="1"/>
</dbReference>
<evidence type="ECO:0000256" key="6">
    <source>
        <dbReference type="SAM" id="MobiDB-lite"/>
    </source>
</evidence>
<evidence type="ECO:0000256" key="7">
    <source>
        <dbReference type="SAM" id="Phobius"/>
    </source>
</evidence>
<keyword evidence="7" id="KW-0812">Transmembrane</keyword>
<feature type="region of interest" description="Disordered" evidence="6">
    <location>
        <begin position="290"/>
        <end position="312"/>
    </location>
</feature>
<feature type="domain" description="Rod shape-determining protein MreC beta-barrel core" evidence="8">
    <location>
        <begin position="126"/>
        <end position="265"/>
    </location>
</feature>
<dbReference type="Gene3D" id="2.40.10.340">
    <property type="entry name" value="Rod shape-determining protein MreC, domain 1"/>
    <property type="match status" value="1"/>
</dbReference>
<evidence type="ECO:0000313" key="9">
    <source>
        <dbReference type="EMBL" id="MFD1480566.1"/>
    </source>
</evidence>
<name>A0ABW4DW80_9RHOB</name>
<evidence type="ECO:0000256" key="3">
    <source>
        <dbReference type="ARBA" id="ARBA00022960"/>
    </source>
</evidence>
<comment type="caution">
    <text evidence="9">The sequence shown here is derived from an EMBL/GenBank/DDBJ whole genome shotgun (WGS) entry which is preliminary data.</text>
</comment>
<dbReference type="InterPro" id="IPR042177">
    <property type="entry name" value="Cell/Rod_1"/>
</dbReference>
<evidence type="ECO:0000256" key="4">
    <source>
        <dbReference type="ARBA" id="ARBA00032089"/>
    </source>
</evidence>
<dbReference type="InterPro" id="IPR055342">
    <property type="entry name" value="MreC_beta-barrel_core"/>
</dbReference>
<dbReference type="EMBL" id="JBHTOQ010000004">
    <property type="protein sequence ID" value="MFD1480566.1"/>
    <property type="molecule type" value="Genomic_DNA"/>
</dbReference>
<organism evidence="9 10">
    <name type="scientific">Paracoccus nototheniae</name>
    <dbReference type="NCBI Taxonomy" id="2489002"/>
    <lineage>
        <taxon>Bacteria</taxon>
        <taxon>Pseudomonadati</taxon>
        <taxon>Pseudomonadota</taxon>
        <taxon>Alphaproteobacteria</taxon>
        <taxon>Rhodobacterales</taxon>
        <taxon>Paracoccaceae</taxon>
        <taxon>Paracoccus</taxon>
    </lineage>
</organism>
<protein>
    <recommendedName>
        <fullName evidence="2">Cell shape-determining protein MreC</fullName>
    </recommendedName>
    <alternativeName>
        <fullName evidence="4">Cell shape protein MreC</fullName>
    </alternativeName>
</protein>
<gene>
    <name evidence="9" type="primary">mreC</name>
    <name evidence="9" type="ORF">ACFQ5P_04595</name>
</gene>
<evidence type="ECO:0000256" key="2">
    <source>
        <dbReference type="ARBA" id="ARBA00013855"/>
    </source>
</evidence>